<dbReference type="Proteomes" id="UP000800094">
    <property type="component" value="Unassembled WGS sequence"/>
</dbReference>
<dbReference type="Pfam" id="PF00399">
    <property type="entry name" value="PIR"/>
    <property type="match status" value="1"/>
</dbReference>
<dbReference type="GeneID" id="54581494"/>
<protein>
    <submittedName>
        <fullName evidence="4">Uncharacterized protein</fullName>
    </submittedName>
</protein>
<evidence type="ECO:0000313" key="5">
    <source>
        <dbReference type="Proteomes" id="UP000800094"/>
    </source>
</evidence>
<reference evidence="4" key="1">
    <citation type="journal article" date="2020" name="Stud. Mycol.">
        <title>101 Dothideomycetes genomes: a test case for predicting lifestyles and emergence of pathogens.</title>
        <authorList>
            <person name="Haridas S."/>
            <person name="Albert R."/>
            <person name="Binder M."/>
            <person name="Bloem J."/>
            <person name="Labutti K."/>
            <person name="Salamov A."/>
            <person name="Andreopoulos B."/>
            <person name="Baker S."/>
            <person name="Barry K."/>
            <person name="Bills G."/>
            <person name="Bluhm B."/>
            <person name="Cannon C."/>
            <person name="Castanera R."/>
            <person name="Culley D."/>
            <person name="Daum C."/>
            <person name="Ezra D."/>
            <person name="Gonzalez J."/>
            <person name="Henrissat B."/>
            <person name="Kuo A."/>
            <person name="Liang C."/>
            <person name="Lipzen A."/>
            <person name="Lutzoni F."/>
            <person name="Magnuson J."/>
            <person name="Mondo S."/>
            <person name="Nolan M."/>
            <person name="Ohm R."/>
            <person name="Pangilinan J."/>
            <person name="Park H.-J."/>
            <person name="Ramirez L."/>
            <person name="Alfaro M."/>
            <person name="Sun H."/>
            <person name="Tritt A."/>
            <person name="Yoshinaga Y."/>
            <person name="Zwiers L.-H."/>
            <person name="Turgeon B."/>
            <person name="Goodwin S."/>
            <person name="Spatafora J."/>
            <person name="Crous P."/>
            <person name="Grigoriev I."/>
        </authorList>
    </citation>
    <scope>NUCLEOTIDE SEQUENCE</scope>
    <source>
        <strain evidence="4">CBS 122368</strain>
    </source>
</reference>
<accession>A0A6A6ISF1</accession>
<dbReference type="InterPro" id="IPR000420">
    <property type="entry name" value="Yeast_PIR_rpt"/>
</dbReference>
<feature type="signal peptide" evidence="3">
    <location>
        <begin position="1"/>
        <end position="17"/>
    </location>
</feature>
<feature type="chain" id="PRO_5025550903" evidence="3">
    <location>
        <begin position="18"/>
        <end position="151"/>
    </location>
</feature>
<dbReference type="EMBL" id="ML987191">
    <property type="protein sequence ID" value="KAF2253434.1"/>
    <property type="molecule type" value="Genomic_DNA"/>
</dbReference>
<evidence type="ECO:0000256" key="3">
    <source>
        <dbReference type="SAM" id="SignalP"/>
    </source>
</evidence>
<gene>
    <name evidence="4" type="ORF">BU26DRAFT_515791</name>
</gene>
<feature type="compositionally biased region" description="Low complexity" evidence="2">
    <location>
        <begin position="104"/>
        <end position="128"/>
    </location>
</feature>
<dbReference type="GO" id="GO:0005199">
    <property type="term" value="F:structural constituent of cell wall"/>
    <property type="evidence" value="ECO:0007669"/>
    <property type="project" value="InterPro"/>
</dbReference>
<keyword evidence="1 3" id="KW-0732">Signal</keyword>
<proteinExistence type="predicted"/>
<dbReference type="RefSeq" id="XP_033688438.1">
    <property type="nucleotide sequence ID" value="XM_033828164.1"/>
</dbReference>
<evidence type="ECO:0000313" key="4">
    <source>
        <dbReference type="EMBL" id="KAF2253434.1"/>
    </source>
</evidence>
<dbReference type="AlphaFoldDB" id="A0A6A6ISF1"/>
<dbReference type="PROSITE" id="PS50256">
    <property type="entry name" value="PIR_REPEAT_2"/>
    <property type="match status" value="1"/>
</dbReference>
<organism evidence="4 5">
    <name type="scientific">Trematosphaeria pertusa</name>
    <dbReference type="NCBI Taxonomy" id="390896"/>
    <lineage>
        <taxon>Eukaryota</taxon>
        <taxon>Fungi</taxon>
        <taxon>Dikarya</taxon>
        <taxon>Ascomycota</taxon>
        <taxon>Pezizomycotina</taxon>
        <taxon>Dothideomycetes</taxon>
        <taxon>Pleosporomycetidae</taxon>
        <taxon>Pleosporales</taxon>
        <taxon>Massarineae</taxon>
        <taxon>Trematosphaeriaceae</taxon>
        <taxon>Trematosphaeria</taxon>
    </lineage>
</organism>
<evidence type="ECO:0000256" key="1">
    <source>
        <dbReference type="ARBA" id="ARBA00022729"/>
    </source>
</evidence>
<evidence type="ECO:0000256" key="2">
    <source>
        <dbReference type="SAM" id="MobiDB-lite"/>
    </source>
</evidence>
<feature type="region of interest" description="Disordered" evidence="2">
    <location>
        <begin position="103"/>
        <end position="128"/>
    </location>
</feature>
<sequence length="151" mass="14510">MRFTISLAVLAAIGAQAAPQVNPITQISDGQIQAPSATSEVPTPTATVVPSVTEVVPTETPVPSVAPSETPVVPVPSAPAANTTIPVVVTTQVPSFANSTVPVTSTPAGTSGAGGSPSASGTAPPAETGAATANMVSLGGLALAVFGFVLA</sequence>
<name>A0A6A6ISF1_9PLEO</name>
<keyword evidence="5" id="KW-1185">Reference proteome</keyword>